<proteinExistence type="predicted"/>
<organism evidence="3">
    <name type="scientific">Candidatus Kentrum eta</name>
    <dbReference type="NCBI Taxonomy" id="2126337"/>
    <lineage>
        <taxon>Bacteria</taxon>
        <taxon>Pseudomonadati</taxon>
        <taxon>Pseudomonadota</taxon>
        <taxon>Gammaproteobacteria</taxon>
        <taxon>Candidatus Kentrum</taxon>
    </lineage>
</organism>
<dbReference type="AlphaFoldDB" id="A0A450UIB6"/>
<feature type="region of interest" description="Disordered" evidence="1">
    <location>
        <begin position="313"/>
        <end position="348"/>
    </location>
</feature>
<evidence type="ECO:0000313" key="5">
    <source>
        <dbReference type="EMBL" id="VFK00065.1"/>
    </source>
</evidence>
<feature type="region of interest" description="Disordered" evidence="1">
    <location>
        <begin position="373"/>
        <end position="393"/>
    </location>
</feature>
<dbReference type="EMBL" id="CAADFJ010000039">
    <property type="protein sequence ID" value="VFK00065.1"/>
    <property type="molecule type" value="Genomic_DNA"/>
</dbReference>
<name>A0A450UIB6_9GAMM</name>
<dbReference type="EMBL" id="CAADFI010000040">
    <property type="protein sequence ID" value="VFJ93207.1"/>
    <property type="molecule type" value="Genomic_DNA"/>
</dbReference>
<dbReference type="InterPro" id="IPR025641">
    <property type="entry name" value="DUF4340"/>
</dbReference>
<accession>A0A450UIB6</accession>
<sequence>MRKTGFLILVLATVAVVLATFHVQHEPGDMVSRKDLLFPGLDSRLDRAAEVQIGKGESSFVLHRQGEASWHVRERADYPANRAKIYELLLGSAGLQRLEEKTHNPKRYGQLGLAWPDESEADEDGTVGKDDRPMRIAIRDGEGQLLAGFFLGKRSASKGRRSLDEMYVRIRDDPTVWLVEGSLPLGDGVTDWLQKDILKLDHQRIQEVRITHTDGEEVTVRKDDRDATDYHIVELPETAEPKSPYTVNSIATRMANLTLQDVRKKQDVDLSTRKPGATVRITTFGGPRIIMSTWESGEDILVRLDAHFDPQWHLPSEPQPGDATSGITPSDRPGIGDITTKPASDSGKVEAGEAEAKAIGGISIWTVSDDPGKTHHPATGVPTVDPKGRTNTDAAKEAADLAERWRDWVYVLPKYRLDSLTKRMSDLVKE</sequence>
<evidence type="ECO:0000313" key="4">
    <source>
        <dbReference type="EMBL" id="VFJ93207.1"/>
    </source>
</evidence>
<gene>
    <name evidence="3" type="ORF">BECKH772A_GA0070896_1004111</name>
    <name evidence="4" type="ORF">BECKH772B_GA0070898_1004011</name>
    <name evidence="5" type="ORF">BECKH772C_GA0070978_1003911</name>
</gene>
<evidence type="ECO:0000313" key="3">
    <source>
        <dbReference type="EMBL" id="VFJ92286.1"/>
    </source>
</evidence>
<protein>
    <recommendedName>
        <fullName evidence="2">DUF4340 domain-containing protein</fullName>
    </recommendedName>
</protein>
<reference evidence="3" key="1">
    <citation type="submission" date="2019-02" db="EMBL/GenBank/DDBJ databases">
        <authorList>
            <person name="Gruber-Vodicka R. H."/>
            <person name="Seah K. B. B."/>
        </authorList>
    </citation>
    <scope>NUCLEOTIDE SEQUENCE</scope>
    <source>
        <strain evidence="5">BECK_SA2B12</strain>
        <strain evidence="3">BECK_SA2B15</strain>
        <strain evidence="4">BECK_SA2B20</strain>
    </source>
</reference>
<evidence type="ECO:0000259" key="2">
    <source>
        <dbReference type="Pfam" id="PF14238"/>
    </source>
</evidence>
<feature type="domain" description="DUF4340" evidence="2">
    <location>
        <begin position="70"/>
        <end position="267"/>
    </location>
</feature>
<evidence type="ECO:0000256" key="1">
    <source>
        <dbReference type="SAM" id="MobiDB-lite"/>
    </source>
</evidence>
<dbReference type="Pfam" id="PF14238">
    <property type="entry name" value="DUF4340"/>
    <property type="match status" value="1"/>
</dbReference>
<dbReference type="EMBL" id="CAADFG010000041">
    <property type="protein sequence ID" value="VFJ92286.1"/>
    <property type="molecule type" value="Genomic_DNA"/>
</dbReference>